<dbReference type="InterPro" id="IPR051454">
    <property type="entry name" value="RNA/ubiquinone_mod_enzymes"/>
</dbReference>
<dbReference type="HAMAP" id="MF_02232">
    <property type="entry name" value="UbiU"/>
    <property type="match status" value="1"/>
</dbReference>
<dbReference type="Proteomes" id="UP001500631">
    <property type="component" value="Unassembled WGS sequence"/>
</dbReference>
<feature type="binding site" evidence="1">
    <location>
        <position position="193"/>
    </location>
    <ligand>
        <name>[4Fe-4S] cluster</name>
        <dbReference type="ChEBI" id="CHEBI:49883"/>
    </ligand>
</feature>
<keyword evidence="1" id="KW-0411">Iron-sulfur</keyword>
<name>A0ABP9MG66_9GAMM</name>
<dbReference type="PANTHER" id="PTHR30217:SF3">
    <property type="entry name" value="UBIQUINONE BIOSYNTHESIS PROTEIN UBIU"/>
    <property type="match status" value="1"/>
</dbReference>
<feature type="binding site" evidence="1">
    <location>
        <position position="233"/>
    </location>
    <ligand>
        <name>[4Fe-4S] cluster</name>
        <dbReference type="ChEBI" id="CHEBI:49883"/>
    </ligand>
</feature>
<proteinExistence type="inferred from homology"/>
<evidence type="ECO:0000256" key="1">
    <source>
        <dbReference type="HAMAP-Rule" id="MF_02232"/>
    </source>
</evidence>
<dbReference type="InterPro" id="IPR001539">
    <property type="entry name" value="Peptidase_U32"/>
</dbReference>
<evidence type="ECO:0000313" key="2">
    <source>
        <dbReference type="EMBL" id="GAA5094877.1"/>
    </source>
</evidence>
<comment type="function">
    <text evidence="1">Required for O(2)-independent ubiquinone (coenzyme Q) biosynthesis. Together with UbiV, is essential for the C6-hydroxylation reaction in the oxygen-independent ubiquinone biosynthesis pathway.</text>
</comment>
<gene>
    <name evidence="1" type="primary">ubiU</name>
    <name evidence="2" type="ORF">GCM10023338_03690</name>
</gene>
<organism evidence="2 3">
    <name type="scientific">Wohlfahrtiimonas larvae</name>
    <dbReference type="NCBI Taxonomy" id="1157986"/>
    <lineage>
        <taxon>Bacteria</taxon>
        <taxon>Pseudomonadati</taxon>
        <taxon>Pseudomonadota</taxon>
        <taxon>Gammaproteobacteria</taxon>
        <taxon>Cardiobacteriales</taxon>
        <taxon>Ignatzschineriaceae</taxon>
        <taxon>Wohlfahrtiimonas</taxon>
    </lineage>
</organism>
<dbReference type="RefSeq" id="WP_077926193.1">
    <property type="nucleotide sequence ID" value="NZ_BAABKE010000001.1"/>
</dbReference>
<dbReference type="Pfam" id="PF01136">
    <property type="entry name" value="Peptidase_U32"/>
    <property type="match status" value="1"/>
</dbReference>
<comment type="cofactor">
    <cofactor evidence="1">
        <name>[4Fe-4S] cluster</name>
        <dbReference type="ChEBI" id="CHEBI:49883"/>
    </cofactor>
</comment>
<dbReference type="EMBL" id="BAABKE010000001">
    <property type="protein sequence ID" value="GAA5094877.1"/>
    <property type="molecule type" value="Genomic_DNA"/>
</dbReference>
<accession>A0ABP9MG66</accession>
<keyword evidence="1" id="KW-0408">Iron</keyword>
<keyword evidence="1" id="KW-0479">Metal-binding</keyword>
<dbReference type="PANTHER" id="PTHR30217">
    <property type="entry name" value="PEPTIDASE U32 FAMILY"/>
    <property type="match status" value="1"/>
</dbReference>
<keyword evidence="3" id="KW-1185">Reference proteome</keyword>
<comment type="caution">
    <text evidence="2">The sequence shown here is derived from an EMBL/GenBank/DDBJ whole genome shotgun (WGS) entry which is preliminary data.</text>
</comment>
<comment type="similarity">
    <text evidence="1">Belongs to the peptidase U32 family. UbiU subfamily.</text>
</comment>
<comment type="pathway">
    <text evidence="1">Cofactor biosynthesis; ubiquinone biosynthesis.</text>
</comment>
<feature type="binding site" evidence="1">
    <location>
        <position position="169"/>
    </location>
    <ligand>
        <name>[4Fe-4S] cluster</name>
        <dbReference type="ChEBI" id="CHEBI:49883"/>
    </ligand>
</feature>
<comment type="subunit">
    <text evidence="1">Forms a heterodimer with UbiV.</text>
</comment>
<keyword evidence="1" id="KW-0831">Ubiquinone biosynthesis</keyword>
<keyword evidence="1" id="KW-0004">4Fe-4S</keyword>
<sequence length="332" mass="37258">MELLCPAGNLPALKTAFENGADAVYIGLKDETNARHFPGLNFTEKRLQEAVKTTKKFDKKLHVAINTFVNPSSFHIWKSAIDRSVGEGVDALILADIANLDYVANKHPEMEVHLSVQASATNIEAIKFYQREFNVKRIVIPRVLPIHQVKKLAQESPVPLEVFAFGGLCIMAEGRCYLSSYTTGKSPNTAGACSPAEFVEWREIENGGKETRLNNVLIDRFSESEHAGYPTLCKGRFNVEDSLYHVMEEPTSLNTISLIPDFFKMGIASVKIEGRQRSPAYVAKVAKTWREAIDHYQKSPNNFQVKAQWDQALNEISEGKQTTLGAYNRHWQ</sequence>
<feature type="binding site" evidence="1">
    <location>
        <position position="176"/>
    </location>
    <ligand>
        <name>[4Fe-4S] cluster</name>
        <dbReference type="ChEBI" id="CHEBI:49883"/>
    </ligand>
</feature>
<protein>
    <recommendedName>
        <fullName evidence="1">Ubiquinone biosynthesis protein UbiU</fullName>
    </recommendedName>
</protein>
<reference evidence="3" key="1">
    <citation type="journal article" date="2019" name="Int. J. Syst. Evol. Microbiol.">
        <title>The Global Catalogue of Microorganisms (GCM) 10K type strain sequencing project: providing services to taxonomists for standard genome sequencing and annotation.</title>
        <authorList>
            <consortium name="The Broad Institute Genomics Platform"/>
            <consortium name="The Broad Institute Genome Sequencing Center for Infectious Disease"/>
            <person name="Wu L."/>
            <person name="Ma J."/>
        </authorList>
    </citation>
    <scope>NUCLEOTIDE SEQUENCE [LARGE SCALE GENOMIC DNA]</scope>
    <source>
        <strain evidence="3">JCM 18424</strain>
    </source>
</reference>
<dbReference type="InterPro" id="IPR043692">
    <property type="entry name" value="UbiU"/>
</dbReference>
<evidence type="ECO:0000313" key="3">
    <source>
        <dbReference type="Proteomes" id="UP001500631"/>
    </source>
</evidence>